<reference evidence="8" key="1">
    <citation type="submission" date="2025-08" db="UniProtKB">
        <authorList>
            <consortium name="RefSeq"/>
        </authorList>
    </citation>
    <scope>IDENTIFICATION</scope>
</reference>
<dbReference type="SUPFAM" id="SSF160350">
    <property type="entry name" value="Rnp2-like"/>
    <property type="match status" value="1"/>
</dbReference>
<sequence length="164" mass="19226">MVRFKNRYFVLEIVHPLHASTHRSVQEQKLTSQEVYHSLKEEVHKSHGDYGSAAFSISCNVKYLNPYTNTIFVRIRRGPHRFLATTLPFIKKIGKQDNIFLNTLYVGATVRNCHKFLRNHNRQQLAVLLKKITHPEERKKLQTSLLRACVLENVETWNTQTPMQ</sequence>
<dbReference type="PANTHER" id="PTHR48414:SF1">
    <property type="entry name" value="POP5 HOMOLOG, RIBONUCLEASE P_MRP SUBUNIT"/>
    <property type="match status" value="1"/>
</dbReference>
<keyword evidence="7" id="KW-1185">Reference proteome</keyword>
<dbReference type="PANTHER" id="PTHR48414">
    <property type="entry name" value="POP5 HOMOLOG, RIBONUCLEASE P_MRP SUBUNIT"/>
    <property type="match status" value="1"/>
</dbReference>
<evidence type="ECO:0000313" key="8">
    <source>
        <dbReference type="RefSeq" id="XP_014664043.1"/>
    </source>
</evidence>
<evidence type="ECO:0000256" key="4">
    <source>
        <dbReference type="ARBA" id="ARBA00023242"/>
    </source>
</evidence>
<gene>
    <name evidence="8" type="primary">LOC106806565</name>
</gene>
<name>A0ABM1DVS2_PRICU</name>
<evidence type="ECO:0000313" key="7">
    <source>
        <dbReference type="Proteomes" id="UP000695022"/>
    </source>
</evidence>
<dbReference type="Proteomes" id="UP000695022">
    <property type="component" value="Unplaced"/>
</dbReference>
<keyword evidence="3 6" id="KW-0819">tRNA processing</keyword>
<dbReference type="InterPro" id="IPR002759">
    <property type="entry name" value="Pop5/Rpp14/Rnp2-like"/>
</dbReference>
<proteinExistence type="inferred from homology"/>
<evidence type="ECO:0000256" key="2">
    <source>
        <dbReference type="ARBA" id="ARBA00022552"/>
    </source>
</evidence>
<evidence type="ECO:0000256" key="1">
    <source>
        <dbReference type="ARBA" id="ARBA00010800"/>
    </source>
</evidence>
<comment type="subcellular location">
    <subcellularLocation>
        <location evidence="6">Nucleus</location>
        <location evidence="6">Nucleolus</location>
    </subcellularLocation>
</comment>
<dbReference type="InterPro" id="IPR038085">
    <property type="entry name" value="Rnp2-like_sf"/>
</dbReference>
<comment type="function">
    <text evidence="6">Component of ribonuclease P, a protein complex that generates mature tRNA molecules by cleaving their 5'-ends.</text>
</comment>
<evidence type="ECO:0000256" key="5">
    <source>
        <dbReference type="ARBA" id="ARBA00044198"/>
    </source>
</evidence>
<accession>A0ABM1DVS2</accession>
<dbReference type="Gene3D" id="3.30.70.3250">
    <property type="entry name" value="Ribonuclease P, Pop5 subunit"/>
    <property type="match status" value="1"/>
</dbReference>
<organism evidence="7 8">
    <name type="scientific">Priapulus caudatus</name>
    <name type="common">Priapulid worm</name>
    <dbReference type="NCBI Taxonomy" id="37621"/>
    <lineage>
        <taxon>Eukaryota</taxon>
        <taxon>Metazoa</taxon>
        <taxon>Ecdysozoa</taxon>
        <taxon>Scalidophora</taxon>
        <taxon>Priapulida</taxon>
        <taxon>Priapulimorpha</taxon>
        <taxon>Priapulimorphida</taxon>
        <taxon>Priapulidae</taxon>
        <taxon>Priapulus</taxon>
    </lineage>
</organism>
<dbReference type="InterPro" id="IPR016819">
    <property type="entry name" value="RNase_P/MRP_POP5"/>
</dbReference>
<dbReference type="GeneID" id="106806565"/>
<keyword evidence="2" id="KW-0698">rRNA processing</keyword>
<evidence type="ECO:0000256" key="6">
    <source>
        <dbReference type="PIRNR" id="PIRNR023803"/>
    </source>
</evidence>
<evidence type="ECO:0000256" key="3">
    <source>
        <dbReference type="ARBA" id="ARBA00022694"/>
    </source>
</evidence>
<dbReference type="Pfam" id="PF01900">
    <property type="entry name" value="RNase_P_Rpp14"/>
    <property type="match status" value="1"/>
</dbReference>
<comment type="similarity">
    <text evidence="1 6">Belongs to the eukaryotic/archaeal RNase P protein component 2 family.</text>
</comment>
<dbReference type="PIRSF" id="PIRSF023803">
    <property type="entry name" value="Ribonuclease_P_prd"/>
    <property type="match status" value="1"/>
</dbReference>
<dbReference type="RefSeq" id="XP_014664043.1">
    <property type="nucleotide sequence ID" value="XM_014808557.1"/>
</dbReference>
<protein>
    <recommendedName>
        <fullName evidence="5 6">Ribonuclease P/MRP protein subunit POP5</fullName>
    </recommendedName>
</protein>
<keyword evidence="4 6" id="KW-0539">Nucleus</keyword>